<gene>
    <name evidence="4" type="ORF">PanWU01x14_117070</name>
</gene>
<dbReference type="InterPro" id="IPR003954">
    <property type="entry name" value="RRM_euk-type"/>
</dbReference>
<dbReference type="STRING" id="3476.A0A2P5CWH4"/>
<dbReference type="SMART" id="SM00361">
    <property type="entry name" value="RRM_1"/>
    <property type="match status" value="1"/>
</dbReference>
<protein>
    <submittedName>
        <fullName evidence="4">Splicing factor-like protein</fullName>
    </submittedName>
</protein>
<dbReference type="SMART" id="SM00360">
    <property type="entry name" value="RRM"/>
    <property type="match status" value="1"/>
</dbReference>
<dbReference type="PANTHER" id="PTHR48027">
    <property type="entry name" value="HETEROGENEOUS NUCLEAR RIBONUCLEOPROTEIN 87F-RELATED"/>
    <property type="match status" value="1"/>
</dbReference>
<dbReference type="InterPro" id="IPR012677">
    <property type="entry name" value="Nucleotide-bd_a/b_plait_sf"/>
</dbReference>
<keyword evidence="5" id="KW-1185">Reference proteome</keyword>
<evidence type="ECO:0000313" key="4">
    <source>
        <dbReference type="EMBL" id="PON65393.1"/>
    </source>
</evidence>
<keyword evidence="1 2" id="KW-0694">RNA-binding</keyword>
<dbReference type="PROSITE" id="PS50102">
    <property type="entry name" value="RRM"/>
    <property type="match status" value="1"/>
</dbReference>
<dbReference type="AlphaFoldDB" id="A0A2P5CWH4"/>
<dbReference type="Pfam" id="PF00076">
    <property type="entry name" value="RRM_1"/>
    <property type="match status" value="1"/>
</dbReference>
<evidence type="ECO:0000313" key="5">
    <source>
        <dbReference type="Proteomes" id="UP000237105"/>
    </source>
</evidence>
<dbReference type="Proteomes" id="UP000237105">
    <property type="component" value="Unassembled WGS sequence"/>
</dbReference>
<dbReference type="InterPro" id="IPR000504">
    <property type="entry name" value="RRM_dom"/>
</dbReference>
<name>A0A2P5CWH4_PARAD</name>
<dbReference type="Gene3D" id="3.30.70.330">
    <property type="match status" value="1"/>
</dbReference>
<feature type="domain" description="RRM" evidence="3">
    <location>
        <begin position="34"/>
        <end position="112"/>
    </location>
</feature>
<dbReference type="InterPro" id="IPR052462">
    <property type="entry name" value="SLIRP/GR-RBP-like"/>
</dbReference>
<dbReference type="EMBL" id="JXTB01000088">
    <property type="protein sequence ID" value="PON65393.1"/>
    <property type="molecule type" value="Genomic_DNA"/>
</dbReference>
<reference evidence="5" key="1">
    <citation type="submission" date="2016-06" db="EMBL/GenBank/DDBJ databases">
        <title>Parallel loss of symbiosis genes in relatives of nitrogen-fixing non-legume Parasponia.</title>
        <authorList>
            <person name="Van Velzen R."/>
            <person name="Holmer R."/>
            <person name="Bu F."/>
            <person name="Rutten L."/>
            <person name="Van Zeijl A."/>
            <person name="Liu W."/>
            <person name="Santuari L."/>
            <person name="Cao Q."/>
            <person name="Sharma T."/>
            <person name="Shen D."/>
            <person name="Roswanjaya Y."/>
            <person name="Wardhani T."/>
            <person name="Kalhor M.S."/>
            <person name="Jansen J."/>
            <person name="Van den Hoogen J."/>
            <person name="Gungor B."/>
            <person name="Hartog M."/>
            <person name="Hontelez J."/>
            <person name="Verver J."/>
            <person name="Yang W.-C."/>
            <person name="Schijlen E."/>
            <person name="Repin R."/>
            <person name="Schilthuizen M."/>
            <person name="Schranz E."/>
            <person name="Heidstra R."/>
            <person name="Miyata K."/>
            <person name="Fedorova E."/>
            <person name="Kohlen W."/>
            <person name="Bisseling T."/>
            <person name="Smit S."/>
            <person name="Geurts R."/>
        </authorList>
    </citation>
    <scope>NUCLEOTIDE SEQUENCE [LARGE SCALE GENOMIC DNA]</scope>
    <source>
        <strain evidence="5">cv. WU1-14</strain>
    </source>
</reference>
<dbReference type="SUPFAM" id="SSF54928">
    <property type="entry name" value="RNA-binding domain, RBD"/>
    <property type="match status" value="1"/>
</dbReference>
<accession>A0A2P5CWH4</accession>
<organism evidence="4 5">
    <name type="scientific">Parasponia andersonii</name>
    <name type="common">Sponia andersonii</name>
    <dbReference type="NCBI Taxonomy" id="3476"/>
    <lineage>
        <taxon>Eukaryota</taxon>
        <taxon>Viridiplantae</taxon>
        <taxon>Streptophyta</taxon>
        <taxon>Embryophyta</taxon>
        <taxon>Tracheophyta</taxon>
        <taxon>Spermatophyta</taxon>
        <taxon>Magnoliopsida</taxon>
        <taxon>eudicotyledons</taxon>
        <taxon>Gunneridae</taxon>
        <taxon>Pentapetalae</taxon>
        <taxon>rosids</taxon>
        <taxon>fabids</taxon>
        <taxon>Rosales</taxon>
        <taxon>Cannabaceae</taxon>
        <taxon>Parasponia</taxon>
    </lineage>
</organism>
<evidence type="ECO:0000259" key="3">
    <source>
        <dbReference type="PROSITE" id="PS50102"/>
    </source>
</evidence>
<dbReference type="InterPro" id="IPR035979">
    <property type="entry name" value="RBD_domain_sf"/>
</dbReference>
<dbReference type="GO" id="GO:0003723">
    <property type="term" value="F:RNA binding"/>
    <property type="evidence" value="ECO:0007669"/>
    <property type="project" value="UniProtKB-UniRule"/>
</dbReference>
<evidence type="ECO:0000256" key="2">
    <source>
        <dbReference type="PROSITE-ProRule" id="PRU00176"/>
    </source>
</evidence>
<dbReference type="OrthoDB" id="439808at2759"/>
<sequence>MAASLRKVPSSFLRIRYTSRPNPYNPLFSRGFSSKLFVKGISFSTTEETLAKEFSRFGEVVETNIVMEKTRNRSKGYGYVSFAKEDDAHQALIDMNGKVLDGRVVFVDKAWPSRHFRNRGPRAGEPSDAADG</sequence>
<comment type="caution">
    <text evidence="4">The sequence shown here is derived from an EMBL/GenBank/DDBJ whole genome shotgun (WGS) entry which is preliminary data.</text>
</comment>
<proteinExistence type="predicted"/>
<evidence type="ECO:0000256" key="1">
    <source>
        <dbReference type="ARBA" id="ARBA00022884"/>
    </source>
</evidence>